<feature type="region of interest" description="Disordered" evidence="1">
    <location>
        <begin position="1"/>
        <end position="54"/>
    </location>
</feature>
<dbReference type="OrthoDB" id="3920481at2759"/>
<organism evidence="2 3">
    <name type="scientific">Claviceps pusilla</name>
    <dbReference type="NCBI Taxonomy" id="123648"/>
    <lineage>
        <taxon>Eukaryota</taxon>
        <taxon>Fungi</taxon>
        <taxon>Dikarya</taxon>
        <taxon>Ascomycota</taxon>
        <taxon>Pezizomycotina</taxon>
        <taxon>Sordariomycetes</taxon>
        <taxon>Hypocreomycetidae</taxon>
        <taxon>Hypocreales</taxon>
        <taxon>Clavicipitaceae</taxon>
        <taxon>Claviceps</taxon>
    </lineage>
</organism>
<reference evidence="2" key="1">
    <citation type="journal article" date="2020" name="bioRxiv">
        <title>Whole genome comparisons of ergot fungi reveals the divergence and evolution of species within the genus Claviceps are the result of varying mechanisms driving genome evolution and host range expansion.</title>
        <authorList>
            <person name="Wyka S.A."/>
            <person name="Mondo S.J."/>
            <person name="Liu M."/>
            <person name="Dettman J."/>
            <person name="Nalam V."/>
            <person name="Broders K.D."/>
        </authorList>
    </citation>
    <scope>NUCLEOTIDE SEQUENCE</scope>
    <source>
        <strain evidence="2">CCC 602</strain>
    </source>
</reference>
<keyword evidence="3" id="KW-1185">Reference proteome</keyword>
<proteinExistence type="predicted"/>
<feature type="region of interest" description="Disordered" evidence="1">
    <location>
        <begin position="138"/>
        <end position="177"/>
    </location>
</feature>
<name>A0A9P7SXQ7_9HYPO</name>
<dbReference type="Proteomes" id="UP000748025">
    <property type="component" value="Unassembled WGS sequence"/>
</dbReference>
<comment type="caution">
    <text evidence="2">The sequence shown here is derived from an EMBL/GenBank/DDBJ whole genome shotgun (WGS) entry which is preliminary data.</text>
</comment>
<evidence type="ECO:0000256" key="1">
    <source>
        <dbReference type="SAM" id="MobiDB-lite"/>
    </source>
</evidence>
<sequence length="228" mass="24357">MAGVEAPGSRVCQAPNNGARPKAPKSPGVQRSKKSKTPRLERLQEAQDAPKTQTRFLECEPTLAAPVLPQCCPSAAPVNPPHPHDSLLHPHPSGHCNAPPTTLRYAATADPGIEFSVKARGLYMPRVLSAIDIPAMPSTNNLPQPHRSSSSASSSSGHSTDRSSISGHRLSMDSSAPRPVASVEILRCMRCARSVEATSTDDVSSTGMVRIAHNLYYCERCAKMVGYK</sequence>
<gene>
    <name evidence="2" type="ORF">E4U43_000381</name>
</gene>
<protein>
    <submittedName>
        <fullName evidence="2">Uncharacterized protein</fullName>
    </submittedName>
</protein>
<accession>A0A9P7SXQ7</accession>
<feature type="compositionally biased region" description="Polar residues" evidence="1">
    <location>
        <begin position="138"/>
        <end position="147"/>
    </location>
</feature>
<evidence type="ECO:0000313" key="3">
    <source>
        <dbReference type="Proteomes" id="UP000748025"/>
    </source>
</evidence>
<dbReference type="EMBL" id="SRPW01001110">
    <property type="protein sequence ID" value="KAG6006910.1"/>
    <property type="molecule type" value="Genomic_DNA"/>
</dbReference>
<feature type="compositionally biased region" description="Low complexity" evidence="1">
    <location>
        <begin position="148"/>
        <end position="166"/>
    </location>
</feature>
<evidence type="ECO:0000313" key="2">
    <source>
        <dbReference type="EMBL" id="KAG6006910.1"/>
    </source>
</evidence>
<dbReference type="AlphaFoldDB" id="A0A9P7SXQ7"/>